<organism evidence="2 3">
    <name type="scientific">Bugula neritina</name>
    <name type="common">Brown bryozoan</name>
    <name type="synonym">Sertularia neritina</name>
    <dbReference type="NCBI Taxonomy" id="10212"/>
    <lineage>
        <taxon>Eukaryota</taxon>
        <taxon>Metazoa</taxon>
        <taxon>Spiralia</taxon>
        <taxon>Lophotrochozoa</taxon>
        <taxon>Bryozoa</taxon>
        <taxon>Gymnolaemata</taxon>
        <taxon>Cheilostomatida</taxon>
        <taxon>Flustrina</taxon>
        <taxon>Buguloidea</taxon>
        <taxon>Bugulidae</taxon>
        <taxon>Bugula</taxon>
    </lineage>
</organism>
<dbReference type="EMBL" id="VXIV02003506">
    <property type="protein sequence ID" value="KAF6016599.1"/>
    <property type="molecule type" value="Genomic_DNA"/>
</dbReference>
<reference evidence="2" key="1">
    <citation type="submission" date="2020-06" db="EMBL/GenBank/DDBJ databases">
        <title>Draft genome of Bugula neritina, a colonial animal packing powerful symbionts and potential medicines.</title>
        <authorList>
            <person name="Rayko M."/>
        </authorList>
    </citation>
    <scope>NUCLEOTIDE SEQUENCE [LARGE SCALE GENOMIC DNA]</scope>
    <source>
        <strain evidence="2">Kwan_BN1</strain>
    </source>
</reference>
<dbReference type="GO" id="GO:0004520">
    <property type="term" value="F:DNA endonuclease activity"/>
    <property type="evidence" value="ECO:0007669"/>
    <property type="project" value="InterPro"/>
</dbReference>
<feature type="domain" description="DNA fragmentation factor 40 C-terminal" evidence="1">
    <location>
        <begin position="2"/>
        <end position="170"/>
    </location>
</feature>
<dbReference type="Proteomes" id="UP000593567">
    <property type="component" value="Unassembled WGS sequence"/>
</dbReference>
<dbReference type="SUPFAM" id="SSF54060">
    <property type="entry name" value="His-Me finger endonucleases"/>
    <property type="match status" value="1"/>
</dbReference>
<dbReference type="AlphaFoldDB" id="A0A7J7IRM2"/>
<name>A0A7J7IRM2_BUGNE</name>
<dbReference type="GO" id="GO:0005634">
    <property type="term" value="C:nucleus"/>
    <property type="evidence" value="ECO:0007669"/>
    <property type="project" value="InterPro"/>
</dbReference>
<dbReference type="OrthoDB" id="9943677at2759"/>
<dbReference type="GO" id="GO:0016787">
    <property type="term" value="F:hydrolase activity"/>
    <property type="evidence" value="ECO:0007669"/>
    <property type="project" value="InterPro"/>
</dbReference>
<gene>
    <name evidence="2" type="ORF">EB796_025101</name>
</gene>
<evidence type="ECO:0000259" key="1">
    <source>
        <dbReference type="Pfam" id="PF09230"/>
    </source>
</evidence>
<dbReference type="InterPro" id="IPR044925">
    <property type="entry name" value="His-Me_finger_sf"/>
</dbReference>
<accession>A0A7J7IRM2</accession>
<sequence>MERRFASKSKWMEFSAMNRVRSYFREAKDAWSKADFNTPQHEALTEIRLLWERKLKEKEFLKYYFSRINQQEYTFCNKDGWFECEGEYSLDNCPEQHMINPYSSYQERAVFSTWNMDHQIEKARTVLPEMVNLIKSGRDGEVCWDYFFKLLFERENLRLVHIACHDKKSTLVLSLTKINILKIVLGLYS</sequence>
<proteinExistence type="predicted"/>
<dbReference type="InterPro" id="IPR039729">
    <property type="entry name" value="DFF40"/>
</dbReference>
<dbReference type="PANTHER" id="PTHR13067">
    <property type="entry name" value="CASPASE-ACTIVATED DNASE"/>
    <property type="match status" value="1"/>
</dbReference>
<evidence type="ECO:0000313" key="2">
    <source>
        <dbReference type="EMBL" id="KAF6016599.1"/>
    </source>
</evidence>
<evidence type="ECO:0000313" key="3">
    <source>
        <dbReference type="Proteomes" id="UP000593567"/>
    </source>
</evidence>
<dbReference type="GO" id="GO:0006309">
    <property type="term" value="P:apoptotic DNA fragmentation"/>
    <property type="evidence" value="ECO:0007669"/>
    <property type="project" value="InterPro"/>
</dbReference>
<protein>
    <submittedName>
        <fullName evidence="2">DFFB</fullName>
    </submittedName>
</protein>
<dbReference type="PANTHER" id="PTHR13067:SF2">
    <property type="entry name" value="CASPASE-ACTIVATED DNASE"/>
    <property type="match status" value="1"/>
</dbReference>
<dbReference type="InterPro" id="IPR015311">
    <property type="entry name" value="DFF40_C"/>
</dbReference>
<dbReference type="Pfam" id="PF09230">
    <property type="entry name" value="DFF40"/>
    <property type="match status" value="1"/>
</dbReference>
<keyword evidence="3" id="KW-1185">Reference proteome</keyword>
<comment type="caution">
    <text evidence="2">The sequence shown here is derived from an EMBL/GenBank/DDBJ whole genome shotgun (WGS) entry which is preliminary data.</text>
</comment>
<dbReference type="GO" id="GO:0005737">
    <property type="term" value="C:cytoplasm"/>
    <property type="evidence" value="ECO:0007669"/>
    <property type="project" value="InterPro"/>
</dbReference>